<keyword evidence="4 7" id="KW-0812">Transmembrane</keyword>
<evidence type="ECO:0000259" key="8">
    <source>
        <dbReference type="PROSITE" id="PS50928"/>
    </source>
</evidence>
<feature type="transmembrane region" description="Helical" evidence="7">
    <location>
        <begin position="96"/>
        <end position="118"/>
    </location>
</feature>
<evidence type="ECO:0000256" key="5">
    <source>
        <dbReference type="ARBA" id="ARBA00022989"/>
    </source>
</evidence>
<protein>
    <submittedName>
        <fullName evidence="9">Carbohydrate ABC transporter permease</fullName>
    </submittedName>
</protein>
<dbReference type="AlphaFoldDB" id="A0A6B1DY39"/>
<dbReference type="Gene3D" id="1.10.3720.10">
    <property type="entry name" value="MetI-like"/>
    <property type="match status" value="1"/>
</dbReference>
<comment type="caution">
    <text evidence="9">The sequence shown here is derived from an EMBL/GenBank/DDBJ whole genome shotgun (WGS) entry which is preliminary data.</text>
</comment>
<dbReference type="Pfam" id="PF00528">
    <property type="entry name" value="BPD_transp_1"/>
    <property type="match status" value="1"/>
</dbReference>
<keyword evidence="2 7" id="KW-0813">Transport</keyword>
<keyword evidence="6 7" id="KW-0472">Membrane</keyword>
<keyword evidence="5 7" id="KW-1133">Transmembrane helix</keyword>
<accession>A0A6B1DY39</accession>
<dbReference type="CDD" id="cd06261">
    <property type="entry name" value="TM_PBP2"/>
    <property type="match status" value="1"/>
</dbReference>
<feature type="transmembrane region" description="Helical" evidence="7">
    <location>
        <begin position="227"/>
        <end position="249"/>
    </location>
</feature>
<organism evidence="9">
    <name type="scientific">Caldilineaceae bacterium SB0662_bin_9</name>
    <dbReference type="NCBI Taxonomy" id="2605258"/>
    <lineage>
        <taxon>Bacteria</taxon>
        <taxon>Bacillati</taxon>
        <taxon>Chloroflexota</taxon>
        <taxon>Caldilineae</taxon>
        <taxon>Caldilineales</taxon>
        <taxon>Caldilineaceae</taxon>
    </lineage>
</organism>
<evidence type="ECO:0000256" key="1">
    <source>
        <dbReference type="ARBA" id="ARBA00004651"/>
    </source>
</evidence>
<feature type="transmembrane region" description="Helical" evidence="7">
    <location>
        <begin position="170"/>
        <end position="192"/>
    </location>
</feature>
<evidence type="ECO:0000256" key="7">
    <source>
        <dbReference type="RuleBase" id="RU363032"/>
    </source>
</evidence>
<dbReference type="GO" id="GO:0005886">
    <property type="term" value="C:plasma membrane"/>
    <property type="evidence" value="ECO:0007669"/>
    <property type="project" value="UniProtKB-SubCell"/>
</dbReference>
<dbReference type="PANTHER" id="PTHR43744:SF12">
    <property type="entry name" value="ABC TRANSPORTER PERMEASE PROTEIN MG189-RELATED"/>
    <property type="match status" value="1"/>
</dbReference>
<comment type="subcellular location">
    <subcellularLocation>
        <location evidence="1 7">Cell membrane</location>
        <topology evidence="1 7">Multi-pass membrane protein</topology>
    </subcellularLocation>
</comment>
<comment type="similarity">
    <text evidence="7">Belongs to the binding-protein-dependent transport system permease family.</text>
</comment>
<sequence length="265" mass="30404">MICWVLGISFLLPLVWMFSTALKPPGLVFETPIRWIPENPRWYNYPQVFEKLPLFSRFFVNTFYVTLMGATGCVLSSLLVGFGLSRINWPGRNAVFGMLIATLMLPGVVTIIPLYIIFRYAQLVGTFYPLWIPAWFGYAFYIFLMRQYMMTLPRELDEAARMDGAANFRILWQIITPLCSPAIATIAIFAFLQHYNDFLGPLLYISANEMFTLQLGLLWFQGRFGNFWHLVMAASVMTIVPVLVLFFTAQKRFVQGIQLTGLAGR</sequence>
<keyword evidence="3" id="KW-1003">Cell membrane</keyword>
<dbReference type="PANTHER" id="PTHR43744">
    <property type="entry name" value="ABC TRANSPORTER PERMEASE PROTEIN MG189-RELATED-RELATED"/>
    <property type="match status" value="1"/>
</dbReference>
<evidence type="ECO:0000256" key="6">
    <source>
        <dbReference type="ARBA" id="ARBA00023136"/>
    </source>
</evidence>
<proteinExistence type="inferred from homology"/>
<evidence type="ECO:0000256" key="3">
    <source>
        <dbReference type="ARBA" id="ARBA00022475"/>
    </source>
</evidence>
<dbReference type="PROSITE" id="PS50928">
    <property type="entry name" value="ABC_TM1"/>
    <property type="match status" value="1"/>
</dbReference>
<feature type="transmembrane region" description="Helical" evidence="7">
    <location>
        <begin position="130"/>
        <end position="149"/>
    </location>
</feature>
<name>A0A6B1DY39_9CHLR</name>
<dbReference type="GO" id="GO:0055085">
    <property type="term" value="P:transmembrane transport"/>
    <property type="evidence" value="ECO:0007669"/>
    <property type="project" value="InterPro"/>
</dbReference>
<feature type="transmembrane region" description="Helical" evidence="7">
    <location>
        <begin position="63"/>
        <end position="84"/>
    </location>
</feature>
<reference evidence="9" key="1">
    <citation type="submission" date="2019-09" db="EMBL/GenBank/DDBJ databases">
        <title>Characterisation of the sponge microbiome using genome-centric metagenomics.</title>
        <authorList>
            <person name="Engelberts J.P."/>
            <person name="Robbins S.J."/>
            <person name="De Goeij J.M."/>
            <person name="Aranda M."/>
            <person name="Bell S.C."/>
            <person name="Webster N.S."/>
        </authorList>
    </citation>
    <scope>NUCLEOTIDE SEQUENCE</scope>
    <source>
        <strain evidence="9">SB0662_bin_9</strain>
    </source>
</reference>
<evidence type="ECO:0000256" key="4">
    <source>
        <dbReference type="ARBA" id="ARBA00022692"/>
    </source>
</evidence>
<evidence type="ECO:0000256" key="2">
    <source>
        <dbReference type="ARBA" id="ARBA00022448"/>
    </source>
</evidence>
<dbReference type="InterPro" id="IPR035906">
    <property type="entry name" value="MetI-like_sf"/>
</dbReference>
<gene>
    <name evidence="9" type="ORF">F4Y08_13315</name>
</gene>
<dbReference type="InterPro" id="IPR000515">
    <property type="entry name" value="MetI-like"/>
</dbReference>
<dbReference type="SUPFAM" id="SSF161098">
    <property type="entry name" value="MetI-like"/>
    <property type="match status" value="1"/>
</dbReference>
<dbReference type="EMBL" id="VXPY01000094">
    <property type="protein sequence ID" value="MYD91294.1"/>
    <property type="molecule type" value="Genomic_DNA"/>
</dbReference>
<evidence type="ECO:0000313" key="9">
    <source>
        <dbReference type="EMBL" id="MYD91294.1"/>
    </source>
</evidence>
<feature type="domain" description="ABC transmembrane type-1" evidence="8">
    <location>
        <begin position="59"/>
        <end position="249"/>
    </location>
</feature>